<gene>
    <name evidence="6" type="primary">flgA</name>
    <name evidence="6" type="ORF">PFX98_15615</name>
</gene>
<organism evidence="6 7">
    <name type="scientific">Paucibacter sediminis</name>
    <dbReference type="NCBI Taxonomy" id="3019553"/>
    <lineage>
        <taxon>Bacteria</taxon>
        <taxon>Pseudomonadati</taxon>
        <taxon>Pseudomonadota</taxon>
        <taxon>Betaproteobacteria</taxon>
        <taxon>Burkholderiales</taxon>
        <taxon>Sphaerotilaceae</taxon>
        <taxon>Roseateles</taxon>
    </lineage>
</organism>
<dbReference type="AlphaFoldDB" id="A0AA95SUC5"/>
<keyword evidence="3" id="KW-0574">Periplasm</keyword>
<dbReference type="NCBIfam" id="TIGR03170">
    <property type="entry name" value="flgA_cterm"/>
    <property type="match status" value="1"/>
</dbReference>
<dbReference type="EMBL" id="CP116346">
    <property type="protein sequence ID" value="WIT10339.1"/>
    <property type="molecule type" value="Genomic_DNA"/>
</dbReference>
<evidence type="ECO:0000256" key="1">
    <source>
        <dbReference type="ARBA" id="ARBA00004418"/>
    </source>
</evidence>
<dbReference type="Pfam" id="PF13144">
    <property type="entry name" value="ChapFlgA"/>
    <property type="match status" value="1"/>
</dbReference>
<keyword evidence="2 4" id="KW-0732">Signal</keyword>
<proteinExistence type="predicted"/>
<dbReference type="InterPro" id="IPR041231">
    <property type="entry name" value="FlgA_N"/>
</dbReference>
<evidence type="ECO:0000313" key="6">
    <source>
        <dbReference type="EMBL" id="WIT10339.1"/>
    </source>
</evidence>
<dbReference type="RefSeq" id="WP_285231407.1">
    <property type="nucleotide sequence ID" value="NZ_CP116346.1"/>
</dbReference>
<dbReference type="CDD" id="cd11614">
    <property type="entry name" value="SAF_CpaB_FlgA_like"/>
    <property type="match status" value="1"/>
</dbReference>
<feature type="domain" description="SAF" evidence="5">
    <location>
        <begin position="127"/>
        <end position="189"/>
    </location>
</feature>
<dbReference type="SMART" id="SM00858">
    <property type="entry name" value="SAF"/>
    <property type="match status" value="1"/>
</dbReference>
<keyword evidence="6" id="KW-0966">Cell projection</keyword>
<dbReference type="KEGG" id="pais:PFX98_15615"/>
<dbReference type="Gene3D" id="2.30.30.760">
    <property type="match status" value="1"/>
</dbReference>
<dbReference type="PANTHER" id="PTHR36307:SF1">
    <property type="entry name" value="FLAGELLA BASAL BODY P-RING FORMATION PROTEIN FLGA"/>
    <property type="match status" value="1"/>
</dbReference>
<dbReference type="InterPro" id="IPR013974">
    <property type="entry name" value="SAF"/>
</dbReference>
<protein>
    <submittedName>
        <fullName evidence="6">Flagellar basal body P-ring formation chaperone FlgA</fullName>
    </submittedName>
</protein>
<evidence type="ECO:0000256" key="3">
    <source>
        <dbReference type="ARBA" id="ARBA00022764"/>
    </source>
</evidence>
<keyword evidence="7" id="KW-1185">Reference proteome</keyword>
<name>A0AA95SUC5_9BURK</name>
<dbReference type="Gene3D" id="3.90.1210.10">
    <property type="entry name" value="Antifreeze-like/N-acetylneuraminic acid synthase C-terminal domain"/>
    <property type="match status" value="1"/>
</dbReference>
<evidence type="ECO:0000256" key="2">
    <source>
        <dbReference type="ARBA" id="ARBA00022729"/>
    </source>
</evidence>
<evidence type="ECO:0000256" key="4">
    <source>
        <dbReference type="SAM" id="SignalP"/>
    </source>
</evidence>
<evidence type="ECO:0000259" key="5">
    <source>
        <dbReference type="SMART" id="SM00858"/>
    </source>
</evidence>
<reference evidence="6" key="1">
    <citation type="submission" date="2023-01" db="EMBL/GenBank/DDBJ databases">
        <title>Whole genome sequence of Paucibacter sp. S2-9 isolated from pond sediment.</title>
        <authorList>
            <person name="Jung J.Y."/>
        </authorList>
    </citation>
    <scope>NUCLEOTIDE SEQUENCE</scope>
    <source>
        <strain evidence="6">S2-9</strain>
    </source>
</reference>
<dbReference type="PANTHER" id="PTHR36307">
    <property type="entry name" value="FLAGELLA BASAL BODY P-RING FORMATION PROTEIN FLGA"/>
    <property type="match status" value="1"/>
</dbReference>
<feature type="chain" id="PRO_5041671975" evidence="4">
    <location>
        <begin position="30"/>
        <end position="251"/>
    </location>
</feature>
<dbReference type="GO" id="GO:0042597">
    <property type="term" value="C:periplasmic space"/>
    <property type="evidence" value="ECO:0007669"/>
    <property type="project" value="UniProtKB-SubCell"/>
</dbReference>
<accession>A0AA95SUC5</accession>
<dbReference type="InterPro" id="IPR039246">
    <property type="entry name" value="Flagellar_FlgA"/>
</dbReference>
<dbReference type="GO" id="GO:0044780">
    <property type="term" value="P:bacterial-type flagellum assembly"/>
    <property type="evidence" value="ECO:0007669"/>
    <property type="project" value="InterPro"/>
</dbReference>
<keyword evidence="6" id="KW-0969">Cilium</keyword>
<comment type="subcellular location">
    <subcellularLocation>
        <location evidence="1">Periplasm</location>
    </subcellularLocation>
</comment>
<feature type="signal peptide" evidence="4">
    <location>
        <begin position="1"/>
        <end position="29"/>
    </location>
</feature>
<evidence type="ECO:0000313" key="7">
    <source>
        <dbReference type="Proteomes" id="UP001177769"/>
    </source>
</evidence>
<dbReference type="InterPro" id="IPR017585">
    <property type="entry name" value="SAF_FlgA"/>
</dbReference>
<sequence length="251" mass="26030">MLQIALNPAAAQHLRLAGAGLALALGATAQVSANVAAPPAGPLDPALIAHVQQLAQTAARAAAPERARVEVEVGQLDARLRLAPCAQVEPYLPAGQKIWGRSRIGLRCVDGRARWNVTLPVQVQVHARALVAATPLAAGTVLAQEHLREAEIDIAAVAGTVTTDPGLLLGRPLSRPVSAGEALGTGAIKLRQWFAAGDTVRVWAQAPGFAVASEGQALSVGLDGQTVRVRFENGRTVTGRAVGDRRVEVLL</sequence>
<dbReference type="Proteomes" id="UP001177769">
    <property type="component" value="Chromosome"/>
</dbReference>
<dbReference type="Pfam" id="PF17656">
    <property type="entry name" value="ChapFlgA_N"/>
    <property type="match status" value="1"/>
</dbReference>
<keyword evidence="6" id="KW-0282">Flagellum</keyword>